<evidence type="ECO:0000256" key="5">
    <source>
        <dbReference type="ARBA" id="ARBA00035201"/>
    </source>
</evidence>
<evidence type="ECO:0000256" key="4">
    <source>
        <dbReference type="ARBA" id="ARBA00023274"/>
    </source>
</evidence>
<dbReference type="SUPFAM" id="SSF52161">
    <property type="entry name" value="Ribosomal protein L13"/>
    <property type="match status" value="1"/>
</dbReference>
<comment type="function">
    <text evidence="6 8">This protein is one of the early assembly proteins of the 50S ribosomal subunit, although it is not seen to bind rRNA by itself. It is important during the early stages of 50S assembly.</text>
</comment>
<dbReference type="FunFam" id="3.90.1180.10:FF:000001">
    <property type="entry name" value="50S ribosomal protein L13"/>
    <property type="match status" value="1"/>
</dbReference>
<keyword evidence="3 6" id="KW-0689">Ribosomal protein</keyword>
<dbReference type="InterPro" id="IPR005822">
    <property type="entry name" value="Ribosomal_uL13"/>
</dbReference>
<organism evidence="9 10">
    <name type="scientific">Spirobacillus cienkowskii</name>
    <dbReference type="NCBI Taxonomy" id="495820"/>
    <lineage>
        <taxon>Bacteria</taxon>
        <taxon>Pseudomonadati</taxon>
        <taxon>Bdellovibrionota</taxon>
        <taxon>Oligoflexia</taxon>
        <taxon>Silvanigrellales</taxon>
        <taxon>Spirobacillus</taxon>
    </lineage>
</organism>
<name>A0A369KQR6_9BACT</name>
<dbReference type="CDD" id="cd00392">
    <property type="entry name" value="Ribosomal_L13"/>
    <property type="match status" value="1"/>
</dbReference>
<dbReference type="Gene3D" id="3.90.1180.10">
    <property type="entry name" value="Ribosomal protein L13"/>
    <property type="match status" value="1"/>
</dbReference>
<evidence type="ECO:0000313" key="9">
    <source>
        <dbReference type="EMBL" id="RDB36951.1"/>
    </source>
</evidence>
<dbReference type="RefSeq" id="WP_338636691.1">
    <property type="nucleotide sequence ID" value="NZ_CP146516.1"/>
</dbReference>
<dbReference type="PROSITE" id="PS00783">
    <property type="entry name" value="RIBOSOMAL_L13"/>
    <property type="match status" value="1"/>
</dbReference>
<evidence type="ECO:0000313" key="10">
    <source>
        <dbReference type="Proteomes" id="UP000253934"/>
    </source>
</evidence>
<dbReference type="PIRSF" id="PIRSF002181">
    <property type="entry name" value="Ribosomal_L13"/>
    <property type="match status" value="1"/>
</dbReference>
<comment type="subunit">
    <text evidence="2 6">Part of the 50S ribosomal subunit.</text>
</comment>
<dbReference type="GO" id="GO:0003729">
    <property type="term" value="F:mRNA binding"/>
    <property type="evidence" value="ECO:0007669"/>
    <property type="project" value="UniProtKB-ARBA"/>
</dbReference>
<evidence type="ECO:0000256" key="1">
    <source>
        <dbReference type="ARBA" id="ARBA00006227"/>
    </source>
</evidence>
<dbReference type="InterPro" id="IPR023563">
    <property type="entry name" value="Ribosomal_uL13_CS"/>
</dbReference>
<protein>
    <recommendedName>
        <fullName evidence="5 6">Large ribosomal subunit protein uL13</fullName>
    </recommendedName>
</protein>
<dbReference type="PANTHER" id="PTHR11545:SF2">
    <property type="entry name" value="LARGE RIBOSOMAL SUBUNIT PROTEIN UL13M"/>
    <property type="match status" value="1"/>
</dbReference>
<evidence type="ECO:0000256" key="6">
    <source>
        <dbReference type="HAMAP-Rule" id="MF_01366"/>
    </source>
</evidence>
<evidence type="ECO:0000256" key="8">
    <source>
        <dbReference type="RuleBase" id="RU003878"/>
    </source>
</evidence>
<keyword evidence="4 6" id="KW-0687">Ribonucleoprotein</keyword>
<dbReference type="GO" id="GO:0017148">
    <property type="term" value="P:negative regulation of translation"/>
    <property type="evidence" value="ECO:0007669"/>
    <property type="project" value="TreeGrafter"/>
</dbReference>
<dbReference type="Pfam" id="PF00572">
    <property type="entry name" value="Ribosomal_L13"/>
    <property type="match status" value="1"/>
</dbReference>
<dbReference type="GO" id="GO:0022625">
    <property type="term" value="C:cytosolic large ribosomal subunit"/>
    <property type="evidence" value="ECO:0007669"/>
    <property type="project" value="TreeGrafter"/>
</dbReference>
<accession>A0A369KQR6</accession>
<proteinExistence type="inferred from homology"/>
<evidence type="ECO:0000256" key="7">
    <source>
        <dbReference type="RuleBase" id="RU003877"/>
    </source>
</evidence>
<comment type="caution">
    <text evidence="9">The sequence shown here is derived from an EMBL/GenBank/DDBJ whole genome shotgun (WGS) entry which is preliminary data.</text>
</comment>
<dbReference type="EMBL" id="QOVW01000016">
    <property type="protein sequence ID" value="RDB36951.1"/>
    <property type="molecule type" value="Genomic_DNA"/>
</dbReference>
<dbReference type="AlphaFoldDB" id="A0A369KQR6"/>
<dbReference type="HAMAP" id="MF_01366">
    <property type="entry name" value="Ribosomal_uL13"/>
    <property type="match status" value="1"/>
</dbReference>
<evidence type="ECO:0000256" key="3">
    <source>
        <dbReference type="ARBA" id="ARBA00022980"/>
    </source>
</evidence>
<evidence type="ECO:0000256" key="2">
    <source>
        <dbReference type="ARBA" id="ARBA00011838"/>
    </source>
</evidence>
<sequence length="147" mass="16432">MKTYSAKASEIQKKWYIVDAEGKTLGRLATQIAYVLRGKHKATFTPHMDMGDNVIVVNAGKVVLTSNKELTKLYHRHTGFFGGLKTQTAAEIRATQPERLLELAVKGMLPHNRLGNECYRHLKVYAGAVHPHAAQNPEALPERTKKN</sequence>
<keyword evidence="10" id="KW-1185">Reference proteome</keyword>
<dbReference type="GO" id="GO:0003735">
    <property type="term" value="F:structural constituent of ribosome"/>
    <property type="evidence" value="ECO:0007669"/>
    <property type="project" value="InterPro"/>
</dbReference>
<dbReference type="NCBIfam" id="TIGR01066">
    <property type="entry name" value="rplM_bact"/>
    <property type="match status" value="1"/>
</dbReference>
<gene>
    <name evidence="6 8" type="primary">rplM</name>
    <name evidence="9" type="ORF">DCC88_02540</name>
</gene>
<dbReference type="InterPro" id="IPR005823">
    <property type="entry name" value="Ribosomal_uL13_bac-type"/>
</dbReference>
<comment type="similarity">
    <text evidence="1 6 7">Belongs to the universal ribosomal protein uL13 family.</text>
</comment>
<dbReference type="InterPro" id="IPR036899">
    <property type="entry name" value="Ribosomal_uL13_sf"/>
</dbReference>
<dbReference type="Proteomes" id="UP000253934">
    <property type="component" value="Unassembled WGS sequence"/>
</dbReference>
<reference evidence="9" key="1">
    <citation type="submission" date="2018-04" db="EMBL/GenBank/DDBJ databases">
        <title>Draft genome sequence of the Candidatus Spirobacillus cienkowskii, a pathogen of freshwater Daphnia species, reconstructed from hemolymph metagenomic reads.</title>
        <authorList>
            <person name="Bresciani L."/>
            <person name="Lemos L.N."/>
            <person name="Wale N."/>
            <person name="Lin J.Y."/>
            <person name="Fernandes G.R."/>
            <person name="Duffy M.A."/>
            <person name="Rodrigues J.M."/>
        </authorList>
    </citation>
    <scope>NUCLEOTIDE SEQUENCE [LARGE SCALE GENOMIC DNA]</scope>
    <source>
        <strain evidence="9">Binning01</strain>
    </source>
</reference>
<dbReference type="GO" id="GO:0006412">
    <property type="term" value="P:translation"/>
    <property type="evidence" value="ECO:0007669"/>
    <property type="project" value="UniProtKB-UniRule"/>
</dbReference>
<dbReference type="PANTHER" id="PTHR11545">
    <property type="entry name" value="RIBOSOMAL PROTEIN L13"/>
    <property type="match status" value="1"/>
</dbReference>